<comment type="pathway">
    <text evidence="2">Amino-acid biosynthesis; L-valine biosynthesis; L-valine from pyruvate: step 4/4.</text>
</comment>
<gene>
    <name evidence="9" type="ORF">IFO69_00435</name>
</gene>
<reference evidence="9 10" key="1">
    <citation type="submission" date="2020-09" db="EMBL/GenBank/DDBJ databases">
        <title>Echinicola sp. CAU 1574 isolated from sand of Sido Beach.</title>
        <authorList>
            <person name="Kim W."/>
        </authorList>
    </citation>
    <scope>NUCLEOTIDE SEQUENCE [LARGE SCALE GENOMIC DNA]</scope>
    <source>
        <strain evidence="9 10">CAU 1574</strain>
    </source>
</reference>
<dbReference type="Gene3D" id="3.20.10.10">
    <property type="entry name" value="D-amino Acid Aminotransferase, subunit A, domain 2"/>
    <property type="match status" value="1"/>
</dbReference>
<name>A0ABR9AEX6_9BACT</name>
<dbReference type="EC" id="2.6.1.42" evidence="5"/>
<dbReference type="PANTHER" id="PTHR42743">
    <property type="entry name" value="AMINO-ACID AMINOTRANSFERASE"/>
    <property type="match status" value="1"/>
</dbReference>
<dbReference type="InterPro" id="IPR001544">
    <property type="entry name" value="Aminotrans_IV"/>
</dbReference>
<evidence type="ECO:0000313" key="9">
    <source>
        <dbReference type="EMBL" id="MBD8487201.1"/>
    </source>
</evidence>
<evidence type="ECO:0000256" key="5">
    <source>
        <dbReference type="ARBA" id="ARBA00013053"/>
    </source>
</evidence>
<dbReference type="Gene3D" id="3.30.470.10">
    <property type="match status" value="1"/>
</dbReference>
<evidence type="ECO:0000256" key="4">
    <source>
        <dbReference type="ARBA" id="ARBA00009320"/>
    </source>
</evidence>
<evidence type="ECO:0000256" key="7">
    <source>
        <dbReference type="ARBA" id="ARBA00048798"/>
    </source>
</evidence>
<accession>A0ABR9AEX6</accession>
<evidence type="ECO:0000313" key="10">
    <source>
        <dbReference type="Proteomes" id="UP000647133"/>
    </source>
</evidence>
<dbReference type="InterPro" id="IPR043131">
    <property type="entry name" value="BCAT-like_N"/>
</dbReference>
<comment type="catalytic activity">
    <reaction evidence="6">
        <text>L-valine + 2-oxoglutarate = 3-methyl-2-oxobutanoate + L-glutamate</text>
        <dbReference type="Rhea" id="RHEA:24813"/>
        <dbReference type="ChEBI" id="CHEBI:11851"/>
        <dbReference type="ChEBI" id="CHEBI:16810"/>
        <dbReference type="ChEBI" id="CHEBI:29985"/>
        <dbReference type="ChEBI" id="CHEBI:57762"/>
        <dbReference type="EC" id="2.6.1.42"/>
    </reaction>
</comment>
<dbReference type="InterPro" id="IPR043132">
    <property type="entry name" value="BCAT-like_C"/>
</dbReference>
<evidence type="ECO:0000256" key="1">
    <source>
        <dbReference type="ARBA" id="ARBA00004824"/>
    </source>
</evidence>
<keyword evidence="9" id="KW-0808">Transferase</keyword>
<dbReference type="RefSeq" id="WP_192006986.1">
    <property type="nucleotide sequence ID" value="NZ_JACYTQ010000001.1"/>
</dbReference>
<keyword evidence="10" id="KW-1185">Reference proteome</keyword>
<evidence type="ECO:0000256" key="6">
    <source>
        <dbReference type="ARBA" id="ARBA00048212"/>
    </source>
</evidence>
<dbReference type="Proteomes" id="UP000647133">
    <property type="component" value="Unassembled WGS sequence"/>
</dbReference>
<evidence type="ECO:0000256" key="2">
    <source>
        <dbReference type="ARBA" id="ARBA00004931"/>
    </source>
</evidence>
<dbReference type="InterPro" id="IPR050571">
    <property type="entry name" value="Class-IV_PLP-Dep_Aminotrnsfr"/>
</dbReference>
<dbReference type="Pfam" id="PF01063">
    <property type="entry name" value="Aminotran_4"/>
    <property type="match status" value="1"/>
</dbReference>
<comment type="similarity">
    <text evidence="4">Belongs to the class-IV pyridoxal-phosphate-dependent aminotransferase family.</text>
</comment>
<dbReference type="SUPFAM" id="SSF56752">
    <property type="entry name" value="D-aminoacid aminotransferase-like PLP-dependent enzymes"/>
    <property type="match status" value="1"/>
</dbReference>
<comment type="catalytic activity">
    <reaction evidence="8">
        <text>L-leucine + 2-oxoglutarate = 4-methyl-2-oxopentanoate + L-glutamate</text>
        <dbReference type="Rhea" id="RHEA:18321"/>
        <dbReference type="ChEBI" id="CHEBI:16810"/>
        <dbReference type="ChEBI" id="CHEBI:17865"/>
        <dbReference type="ChEBI" id="CHEBI:29985"/>
        <dbReference type="ChEBI" id="CHEBI:57427"/>
        <dbReference type="EC" id="2.6.1.42"/>
    </reaction>
</comment>
<keyword evidence="9" id="KW-0032">Aminotransferase</keyword>
<dbReference type="PANTHER" id="PTHR42743:SF11">
    <property type="entry name" value="AMINODEOXYCHORISMATE LYASE"/>
    <property type="match status" value="1"/>
</dbReference>
<proteinExistence type="inferred from homology"/>
<protein>
    <recommendedName>
        <fullName evidence="5">branched-chain-amino-acid transaminase</fullName>
        <ecNumber evidence="5">2.6.1.42</ecNumber>
    </recommendedName>
</protein>
<dbReference type="CDD" id="cd00449">
    <property type="entry name" value="PLPDE_IV"/>
    <property type="match status" value="1"/>
</dbReference>
<evidence type="ECO:0000256" key="8">
    <source>
        <dbReference type="ARBA" id="ARBA00049229"/>
    </source>
</evidence>
<sequence length="271" mass="30891">MSDFNTVFFIMGKNQSLVQSNVSTINRAALFGDGLFETMLFINGKIRFSELHWDRLQEGLSTLKINSNQLISISQLESNLADKFGADQPLRVRWSVFRSGLGKYTPVTNEREEIFMVQGHTQPPKIKNEAYISPSIHVPSSPWSHCKTLNALTYVMANQQRSEKKMDEVILLDQKENISEAGSANLFWVKKKTYFTPSLTCNCIAGVSRRKIIEHLKSKNIKIEEGEFSEGDMLQAEQIFTSNVTGIAYLKKIRETEFNTEPIPLIEELFK</sequence>
<dbReference type="GO" id="GO:0008483">
    <property type="term" value="F:transaminase activity"/>
    <property type="evidence" value="ECO:0007669"/>
    <property type="project" value="UniProtKB-KW"/>
</dbReference>
<evidence type="ECO:0000256" key="3">
    <source>
        <dbReference type="ARBA" id="ARBA00005072"/>
    </source>
</evidence>
<comment type="caution">
    <text evidence="9">The sequence shown here is derived from an EMBL/GenBank/DDBJ whole genome shotgun (WGS) entry which is preliminary data.</text>
</comment>
<organism evidence="9 10">
    <name type="scientific">Echinicola arenosa</name>
    <dbReference type="NCBI Taxonomy" id="2774144"/>
    <lineage>
        <taxon>Bacteria</taxon>
        <taxon>Pseudomonadati</taxon>
        <taxon>Bacteroidota</taxon>
        <taxon>Cytophagia</taxon>
        <taxon>Cytophagales</taxon>
        <taxon>Cyclobacteriaceae</taxon>
        <taxon>Echinicola</taxon>
    </lineage>
</organism>
<comment type="pathway">
    <text evidence="1">Amino-acid biosynthesis; L-isoleucine biosynthesis; L-isoleucine from 2-oxobutanoate: step 4/4.</text>
</comment>
<comment type="catalytic activity">
    <reaction evidence="7">
        <text>L-isoleucine + 2-oxoglutarate = (S)-3-methyl-2-oxopentanoate + L-glutamate</text>
        <dbReference type="Rhea" id="RHEA:24801"/>
        <dbReference type="ChEBI" id="CHEBI:16810"/>
        <dbReference type="ChEBI" id="CHEBI:29985"/>
        <dbReference type="ChEBI" id="CHEBI:35146"/>
        <dbReference type="ChEBI" id="CHEBI:58045"/>
        <dbReference type="EC" id="2.6.1.42"/>
    </reaction>
</comment>
<dbReference type="EMBL" id="JACYTQ010000001">
    <property type="protein sequence ID" value="MBD8487201.1"/>
    <property type="molecule type" value="Genomic_DNA"/>
</dbReference>
<dbReference type="InterPro" id="IPR036038">
    <property type="entry name" value="Aminotransferase-like"/>
</dbReference>
<comment type="pathway">
    <text evidence="3">Amino-acid biosynthesis; L-leucine biosynthesis; L-leucine from 3-methyl-2-oxobutanoate: step 4/4.</text>
</comment>